<dbReference type="Proteomes" id="UP000646365">
    <property type="component" value="Unassembled WGS sequence"/>
</dbReference>
<dbReference type="SUPFAM" id="SSF48029">
    <property type="entry name" value="FliG"/>
    <property type="match status" value="2"/>
</dbReference>
<dbReference type="EMBL" id="BMJQ01000016">
    <property type="protein sequence ID" value="GGF39073.1"/>
    <property type="molecule type" value="Genomic_DNA"/>
</dbReference>
<reference evidence="15" key="2">
    <citation type="submission" date="2020-09" db="EMBL/GenBank/DDBJ databases">
        <authorList>
            <person name="Sun Q."/>
            <person name="Zhou Y."/>
        </authorList>
    </citation>
    <scope>NUCLEOTIDE SEQUENCE</scope>
    <source>
        <strain evidence="15">CGMCC 1.15725</strain>
    </source>
</reference>
<feature type="domain" description="Flagellar motor switch protein FliG middle" evidence="13">
    <location>
        <begin position="121"/>
        <end position="192"/>
    </location>
</feature>
<dbReference type="InterPro" id="IPR032779">
    <property type="entry name" value="FliG_M"/>
</dbReference>
<comment type="subcellular location">
    <subcellularLocation>
        <location evidence="1 11">Bacterial flagellum basal body</location>
    </subcellularLocation>
    <subcellularLocation>
        <location evidence="11">Cell inner membrane</location>
        <topology evidence="11">Peripheral membrane protein</topology>
        <orientation evidence="11">Cytoplasmic side</orientation>
    </subcellularLocation>
    <subcellularLocation>
        <location evidence="2">Cell membrane</location>
        <topology evidence="2">Peripheral membrane protein</topology>
        <orientation evidence="2">Cytoplasmic side</orientation>
    </subcellularLocation>
</comment>
<evidence type="ECO:0000313" key="15">
    <source>
        <dbReference type="EMBL" id="GGF39073.1"/>
    </source>
</evidence>
<evidence type="ECO:0000256" key="4">
    <source>
        <dbReference type="ARBA" id="ARBA00021870"/>
    </source>
</evidence>
<evidence type="ECO:0000256" key="9">
    <source>
        <dbReference type="ARBA" id="ARBA00023143"/>
    </source>
</evidence>
<evidence type="ECO:0000256" key="10">
    <source>
        <dbReference type="ARBA" id="ARBA00025598"/>
    </source>
</evidence>
<dbReference type="GO" id="GO:0071973">
    <property type="term" value="P:bacterial-type flagellum-dependent cell motility"/>
    <property type="evidence" value="ECO:0007669"/>
    <property type="project" value="InterPro"/>
</dbReference>
<evidence type="ECO:0000259" key="12">
    <source>
        <dbReference type="Pfam" id="PF01706"/>
    </source>
</evidence>
<dbReference type="GO" id="GO:0006935">
    <property type="term" value="P:chemotaxis"/>
    <property type="evidence" value="ECO:0007669"/>
    <property type="project" value="UniProtKB-KW"/>
</dbReference>
<dbReference type="PANTHER" id="PTHR30534:SF0">
    <property type="entry name" value="FLAGELLAR MOTOR SWITCH PROTEIN FLIG"/>
    <property type="match status" value="1"/>
</dbReference>
<accession>A0A8J2YYK7</accession>
<keyword evidence="6 11" id="KW-0145">Chemotaxis</keyword>
<keyword evidence="11" id="KW-0997">Cell inner membrane</keyword>
<sequence>MRVREDFRTLAGPEKAAILMLAIGEEHAAKLFALMDDEEIKEISQTMANLGTVSSSLVERLFIDFSEQISATGSLVGSYESTERLLSKVLGKDRVNLIMEEIRGPAGRTMWDKLGNVNEVVLANYLKNEYPQTVAVVLSKIKSDHAARVLSQLPEGFAMEVVMRMLRMEAVNKDVLDDVERTLRTEFMSNLARTNRRDAHELIAEIFNNLDRNTENRFLTALEERNRNSAERIKSLMFTFEDLSKLDPMAVQTVLRNADKEKVPIALKGASDALKDLFFSNMSERAAKIMREEMASMGPVRLREVDEAQGYMVQLAKDLAARGEIVMADNKDDDELVY</sequence>
<gene>
    <name evidence="15" type="ORF">GCM10011611_51780</name>
</gene>
<name>A0A8J2YYK7_9PROT</name>
<evidence type="ECO:0000256" key="3">
    <source>
        <dbReference type="ARBA" id="ARBA00010299"/>
    </source>
</evidence>
<comment type="function">
    <text evidence="10 11">FliG is one of three proteins (FliG, FliN, FliM) that forms the rotor-mounted switch complex (C ring), located at the base of the basal body. This complex interacts with the CheY and CheZ chemotaxis proteins, in addition to contacting components of the motor that determine the direction of flagellar rotation.</text>
</comment>
<evidence type="ECO:0000259" key="14">
    <source>
        <dbReference type="Pfam" id="PF14842"/>
    </source>
</evidence>
<feature type="domain" description="Flagellar motor switch protein FliG C-terminal" evidence="12">
    <location>
        <begin position="221"/>
        <end position="327"/>
    </location>
</feature>
<keyword evidence="15" id="KW-0966">Cell projection</keyword>
<keyword evidence="7 11" id="KW-0283">Flagellar rotation</keyword>
<keyword evidence="16" id="KW-1185">Reference proteome</keyword>
<evidence type="ECO:0000256" key="8">
    <source>
        <dbReference type="ARBA" id="ARBA00023136"/>
    </source>
</evidence>
<dbReference type="Gene3D" id="1.10.220.30">
    <property type="match status" value="3"/>
</dbReference>
<dbReference type="AlphaFoldDB" id="A0A8J2YYK7"/>
<dbReference type="Pfam" id="PF01706">
    <property type="entry name" value="FliG_C"/>
    <property type="match status" value="1"/>
</dbReference>
<dbReference type="GO" id="GO:0005886">
    <property type="term" value="C:plasma membrane"/>
    <property type="evidence" value="ECO:0007669"/>
    <property type="project" value="UniProtKB-SubCell"/>
</dbReference>
<dbReference type="PANTHER" id="PTHR30534">
    <property type="entry name" value="FLAGELLAR MOTOR SWITCH PROTEIN FLIG"/>
    <property type="match status" value="1"/>
</dbReference>
<keyword evidence="15" id="KW-0282">Flagellum</keyword>
<keyword evidence="9 11" id="KW-0975">Bacterial flagellum</keyword>
<dbReference type="RefSeq" id="WP_189051068.1">
    <property type="nucleotide sequence ID" value="NZ_BMJQ01000016.1"/>
</dbReference>
<dbReference type="InterPro" id="IPR028263">
    <property type="entry name" value="FliG_N"/>
</dbReference>
<dbReference type="PRINTS" id="PR00954">
    <property type="entry name" value="FLGMOTORFLIG"/>
</dbReference>
<feature type="domain" description="Flagellar motor switch protein FliG N-terminal" evidence="14">
    <location>
        <begin position="10"/>
        <end position="111"/>
    </location>
</feature>
<keyword evidence="8 11" id="KW-0472">Membrane</keyword>
<proteinExistence type="inferred from homology"/>
<reference evidence="15" key="1">
    <citation type="journal article" date="2014" name="Int. J. Syst. Evol. Microbiol.">
        <title>Complete genome sequence of Corynebacterium casei LMG S-19264T (=DSM 44701T), isolated from a smear-ripened cheese.</title>
        <authorList>
            <consortium name="US DOE Joint Genome Institute (JGI-PGF)"/>
            <person name="Walter F."/>
            <person name="Albersmeier A."/>
            <person name="Kalinowski J."/>
            <person name="Ruckert C."/>
        </authorList>
    </citation>
    <scope>NUCLEOTIDE SEQUENCE</scope>
    <source>
        <strain evidence="15">CGMCC 1.15725</strain>
    </source>
</reference>
<evidence type="ECO:0000256" key="2">
    <source>
        <dbReference type="ARBA" id="ARBA00004413"/>
    </source>
</evidence>
<evidence type="ECO:0000256" key="6">
    <source>
        <dbReference type="ARBA" id="ARBA00022500"/>
    </source>
</evidence>
<evidence type="ECO:0000313" key="16">
    <source>
        <dbReference type="Proteomes" id="UP000646365"/>
    </source>
</evidence>
<evidence type="ECO:0000256" key="5">
    <source>
        <dbReference type="ARBA" id="ARBA00022475"/>
    </source>
</evidence>
<keyword evidence="15" id="KW-0969">Cilium</keyword>
<dbReference type="InterPro" id="IPR023087">
    <property type="entry name" value="Flg_Motor_Flig_C"/>
</dbReference>
<dbReference type="InterPro" id="IPR011002">
    <property type="entry name" value="FliG_a-hlx"/>
</dbReference>
<dbReference type="Pfam" id="PF14842">
    <property type="entry name" value="FliG_N"/>
    <property type="match status" value="1"/>
</dbReference>
<keyword evidence="5 11" id="KW-1003">Cell membrane</keyword>
<evidence type="ECO:0000256" key="7">
    <source>
        <dbReference type="ARBA" id="ARBA00022779"/>
    </source>
</evidence>
<comment type="caution">
    <text evidence="15">The sequence shown here is derived from an EMBL/GenBank/DDBJ whole genome shotgun (WGS) entry which is preliminary data.</text>
</comment>
<dbReference type="GO" id="GO:0009425">
    <property type="term" value="C:bacterial-type flagellum basal body"/>
    <property type="evidence" value="ECO:0007669"/>
    <property type="project" value="UniProtKB-SubCell"/>
</dbReference>
<evidence type="ECO:0000256" key="1">
    <source>
        <dbReference type="ARBA" id="ARBA00004117"/>
    </source>
</evidence>
<dbReference type="Pfam" id="PF14841">
    <property type="entry name" value="FliG_M"/>
    <property type="match status" value="1"/>
</dbReference>
<dbReference type="GO" id="GO:0003774">
    <property type="term" value="F:cytoskeletal motor activity"/>
    <property type="evidence" value="ECO:0007669"/>
    <property type="project" value="InterPro"/>
</dbReference>
<dbReference type="NCBIfam" id="TIGR00207">
    <property type="entry name" value="fliG"/>
    <property type="match status" value="1"/>
</dbReference>
<evidence type="ECO:0000259" key="13">
    <source>
        <dbReference type="Pfam" id="PF14841"/>
    </source>
</evidence>
<dbReference type="InterPro" id="IPR000090">
    <property type="entry name" value="Flg_Motor_Flig"/>
</dbReference>
<dbReference type="PIRSF" id="PIRSF003161">
    <property type="entry name" value="FliG"/>
    <property type="match status" value="1"/>
</dbReference>
<evidence type="ECO:0000256" key="11">
    <source>
        <dbReference type="PIRNR" id="PIRNR003161"/>
    </source>
</evidence>
<organism evidence="15 16">
    <name type="scientific">Aliidongia dinghuensis</name>
    <dbReference type="NCBI Taxonomy" id="1867774"/>
    <lineage>
        <taxon>Bacteria</taxon>
        <taxon>Pseudomonadati</taxon>
        <taxon>Pseudomonadota</taxon>
        <taxon>Alphaproteobacteria</taxon>
        <taxon>Rhodospirillales</taxon>
        <taxon>Dongiaceae</taxon>
        <taxon>Aliidongia</taxon>
    </lineage>
</organism>
<comment type="similarity">
    <text evidence="3 11">Belongs to the FliG family.</text>
</comment>
<protein>
    <recommendedName>
        <fullName evidence="4 11">Flagellar motor switch protein FliG</fullName>
    </recommendedName>
</protein>